<dbReference type="InterPro" id="IPR050482">
    <property type="entry name" value="Sensor_HK_TwoCompSys"/>
</dbReference>
<dbReference type="GO" id="GO:0005524">
    <property type="term" value="F:ATP binding"/>
    <property type="evidence" value="ECO:0007669"/>
    <property type="project" value="UniProtKB-KW"/>
</dbReference>
<keyword evidence="6" id="KW-0418">Kinase</keyword>
<dbReference type="EMBL" id="MLCF01000057">
    <property type="protein sequence ID" value="OIV37294.1"/>
    <property type="molecule type" value="Genomic_DNA"/>
</dbReference>
<dbReference type="Proteomes" id="UP000243342">
    <property type="component" value="Unassembled WGS sequence"/>
</dbReference>
<evidence type="ECO:0000256" key="6">
    <source>
        <dbReference type="ARBA" id="ARBA00022777"/>
    </source>
</evidence>
<comment type="caution">
    <text evidence="13">The sequence shown here is derived from an EMBL/GenBank/DDBJ whole genome shotgun (WGS) entry which is preliminary data.</text>
</comment>
<sequence length="428" mass="45265">MCRGGPRAHHRGVAPDPAPLALFNRIRAFAVPESPLRQLHGKRLALLIALEGLMVLLWLPRIGDSSGADPGTRFAAPVLLVMALTPGLSLLRPRTAWWISLAGMLVLYLGSDLSGPDDPFGRDFGGIPAWVHAGTLLAVAVSCGWRFQAAALAVELGWQAVVPALLSLVLMPGPGHPMSADLVVPLLLLGPGVYLAVRREMRTRVRAQEALTEEERAARMLLEERARIARELHDVVAHHMSVIALQANSAPYRLDEELSAPVAAEFASITESARQGIGEMRRLLGVLRADGSAAATAPQPGLADLPAMLDRTRAAGVAVDAELVGAQSPALSPVLQLTLYRLVQEALGNAVRHAQGSSVRVRLTASREDLTVTVANSAPLAPVPVPSDPAGGHGLRGMRERVTALGGELTARPTADGGFAVRARLPRS</sequence>
<evidence type="ECO:0000256" key="8">
    <source>
        <dbReference type="ARBA" id="ARBA00023012"/>
    </source>
</evidence>
<keyword evidence="10" id="KW-1133">Transmembrane helix</keyword>
<feature type="transmembrane region" description="Helical" evidence="10">
    <location>
        <begin position="44"/>
        <end position="62"/>
    </location>
</feature>
<evidence type="ECO:0000256" key="3">
    <source>
        <dbReference type="ARBA" id="ARBA00022553"/>
    </source>
</evidence>
<evidence type="ECO:0000256" key="2">
    <source>
        <dbReference type="ARBA" id="ARBA00012438"/>
    </source>
</evidence>
<keyword evidence="7" id="KW-0067">ATP-binding</keyword>
<dbReference type="STRING" id="1428644.BIV57_11625"/>
<keyword evidence="9" id="KW-0175">Coiled coil</keyword>
<evidence type="ECO:0000256" key="5">
    <source>
        <dbReference type="ARBA" id="ARBA00022741"/>
    </source>
</evidence>
<evidence type="ECO:0000256" key="9">
    <source>
        <dbReference type="SAM" id="Coils"/>
    </source>
</evidence>
<proteinExistence type="predicted"/>
<feature type="domain" description="Histidine kinase/HSP90-like ATPase" evidence="11">
    <location>
        <begin position="337"/>
        <end position="427"/>
    </location>
</feature>
<keyword evidence="4" id="KW-0808">Transferase</keyword>
<feature type="domain" description="Signal transduction histidine kinase subgroup 3 dimerisation and phosphoacceptor" evidence="12">
    <location>
        <begin position="224"/>
        <end position="290"/>
    </location>
</feature>
<evidence type="ECO:0000256" key="7">
    <source>
        <dbReference type="ARBA" id="ARBA00022840"/>
    </source>
</evidence>
<dbReference type="CDD" id="cd16917">
    <property type="entry name" value="HATPase_UhpB-NarQ-NarX-like"/>
    <property type="match status" value="1"/>
</dbReference>
<feature type="transmembrane region" description="Helical" evidence="10">
    <location>
        <begin position="152"/>
        <end position="172"/>
    </location>
</feature>
<keyword evidence="10" id="KW-0472">Membrane</keyword>
<keyword evidence="14" id="KW-1185">Reference proteome</keyword>
<dbReference type="GO" id="GO:0000155">
    <property type="term" value="F:phosphorelay sensor kinase activity"/>
    <property type="evidence" value="ECO:0007669"/>
    <property type="project" value="InterPro"/>
</dbReference>
<keyword evidence="10" id="KW-0812">Transmembrane</keyword>
<keyword evidence="8" id="KW-0902">Two-component regulatory system</keyword>
<dbReference type="InterPro" id="IPR003594">
    <property type="entry name" value="HATPase_dom"/>
</dbReference>
<keyword evidence="3" id="KW-0597">Phosphoprotein</keyword>
<dbReference type="OrthoDB" id="227596at2"/>
<dbReference type="Pfam" id="PF02518">
    <property type="entry name" value="HATPase_c"/>
    <property type="match status" value="1"/>
</dbReference>
<feature type="transmembrane region" description="Helical" evidence="10">
    <location>
        <begin position="96"/>
        <end position="115"/>
    </location>
</feature>
<dbReference type="AlphaFoldDB" id="A0A1J7BF72"/>
<evidence type="ECO:0000313" key="14">
    <source>
        <dbReference type="Proteomes" id="UP000243342"/>
    </source>
</evidence>
<comment type="catalytic activity">
    <reaction evidence="1">
        <text>ATP + protein L-histidine = ADP + protein N-phospho-L-histidine.</text>
        <dbReference type="EC" id="2.7.13.3"/>
    </reaction>
</comment>
<dbReference type="SUPFAM" id="SSF55874">
    <property type="entry name" value="ATPase domain of HSP90 chaperone/DNA topoisomerase II/histidine kinase"/>
    <property type="match status" value="1"/>
</dbReference>
<dbReference type="InterPro" id="IPR011712">
    <property type="entry name" value="Sig_transdc_His_kin_sub3_dim/P"/>
</dbReference>
<reference evidence="13 14" key="1">
    <citation type="submission" date="2016-10" db="EMBL/GenBank/DDBJ databases">
        <title>Genome sequence of Streptomyces gilvigriseus MUSC 26.</title>
        <authorList>
            <person name="Lee L.-H."/>
            <person name="Ser H.-L."/>
        </authorList>
    </citation>
    <scope>NUCLEOTIDE SEQUENCE [LARGE SCALE GENOMIC DNA]</scope>
    <source>
        <strain evidence="13 14">MUSC 26</strain>
    </source>
</reference>
<feature type="transmembrane region" description="Helical" evidence="10">
    <location>
        <begin position="127"/>
        <end position="145"/>
    </location>
</feature>
<evidence type="ECO:0000313" key="13">
    <source>
        <dbReference type="EMBL" id="OIV37294.1"/>
    </source>
</evidence>
<evidence type="ECO:0000259" key="11">
    <source>
        <dbReference type="Pfam" id="PF02518"/>
    </source>
</evidence>
<evidence type="ECO:0000256" key="1">
    <source>
        <dbReference type="ARBA" id="ARBA00000085"/>
    </source>
</evidence>
<evidence type="ECO:0000256" key="10">
    <source>
        <dbReference type="SAM" id="Phobius"/>
    </source>
</evidence>
<accession>A0A1J7BF72</accession>
<dbReference type="Pfam" id="PF07730">
    <property type="entry name" value="HisKA_3"/>
    <property type="match status" value="1"/>
</dbReference>
<protein>
    <recommendedName>
        <fullName evidence="2">histidine kinase</fullName>
        <ecNumber evidence="2">2.7.13.3</ecNumber>
    </recommendedName>
</protein>
<dbReference type="GO" id="GO:0046983">
    <property type="term" value="F:protein dimerization activity"/>
    <property type="evidence" value="ECO:0007669"/>
    <property type="project" value="InterPro"/>
</dbReference>
<dbReference type="Gene3D" id="1.20.5.1930">
    <property type="match status" value="1"/>
</dbReference>
<dbReference type="GO" id="GO:0016020">
    <property type="term" value="C:membrane"/>
    <property type="evidence" value="ECO:0007669"/>
    <property type="project" value="InterPro"/>
</dbReference>
<dbReference type="PANTHER" id="PTHR24421">
    <property type="entry name" value="NITRATE/NITRITE SENSOR PROTEIN NARX-RELATED"/>
    <property type="match status" value="1"/>
</dbReference>
<dbReference type="Gene3D" id="3.30.565.10">
    <property type="entry name" value="Histidine kinase-like ATPase, C-terminal domain"/>
    <property type="match status" value="1"/>
</dbReference>
<feature type="transmembrane region" description="Helical" evidence="10">
    <location>
        <begin position="178"/>
        <end position="197"/>
    </location>
</feature>
<dbReference type="EC" id="2.7.13.3" evidence="2"/>
<gene>
    <name evidence="13" type="ORF">BIV57_11625</name>
</gene>
<feature type="coiled-coil region" evidence="9">
    <location>
        <begin position="204"/>
        <end position="231"/>
    </location>
</feature>
<organism evidence="13 14">
    <name type="scientific">Mangrovactinospora gilvigrisea</name>
    <dbReference type="NCBI Taxonomy" id="1428644"/>
    <lineage>
        <taxon>Bacteria</taxon>
        <taxon>Bacillati</taxon>
        <taxon>Actinomycetota</taxon>
        <taxon>Actinomycetes</taxon>
        <taxon>Kitasatosporales</taxon>
        <taxon>Streptomycetaceae</taxon>
        <taxon>Mangrovactinospora</taxon>
    </lineage>
</organism>
<dbReference type="InterPro" id="IPR036890">
    <property type="entry name" value="HATPase_C_sf"/>
</dbReference>
<dbReference type="PANTHER" id="PTHR24421:SF10">
    <property type="entry name" value="NITRATE_NITRITE SENSOR PROTEIN NARQ"/>
    <property type="match status" value="1"/>
</dbReference>
<evidence type="ECO:0000259" key="12">
    <source>
        <dbReference type="Pfam" id="PF07730"/>
    </source>
</evidence>
<feature type="transmembrane region" description="Helical" evidence="10">
    <location>
        <begin position="74"/>
        <end position="91"/>
    </location>
</feature>
<evidence type="ECO:0000256" key="4">
    <source>
        <dbReference type="ARBA" id="ARBA00022679"/>
    </source>
</evidence>
<name>A0A1J7BF72_9ACTN</name>
<keyword evidence="5" id="KW-0547">Nucleotide-binding</keyword>